<dbReference type="KEGG" id="snep:Enr13x_08820"/>
<gene>
    <name evidence="1" type="ORF">Enr13x_08820</name>
</gene>
<proteinExistence type="predicted"/>
<evidence type="ECO:0008006" key="3">
    <source>
        <dbReference type="Google" id="ProtNLM"/>
    </source>
</evidence>
<protein>
    <recommendedName>
        <fullName evidence="3">Carbohydrate binding module (Family 6)</fullName>
    </recommendedName>
</protein>
<evidence type="ECO:0000313" key="1">
    <source>
        <dbReference type="EMBL" id="QDV41044.1"/>
    </source>
</evidence>
<organism evidence="1 2">
    <name type="scientific">Stieleria neptunia</name>
    <dbReference type="NCBI Taxonomy" id="2527979"/>
    <lineage>
        <taxon>Bacteria</taxon>
        <taxon>Pseudomonadati</taxon>
        <taxon>Planctomycetota</taxon>
        <taxon>Planctomycetia</taxon>
        <taxon>Pirellulales</taxon>
        <taxon>Pirellulaceae</taxon>
        <taxon>Stieleria</taxon>
    </lineage>
</organism>
<dbReference type="Gene3D" id="2.60.120.260">
    <property type="entry name" value="Galactose-binding domain-like"/>
    <property type="match status" value="1"/>
</dbReference>
<name>A0A518HJL3_9BACT</name>
<evidence type="ECO:0000313" key="2">
    <source>
        <dbReference type="Proteomes" id="UP000319004"/>
    </source>
</evidence>
<dbReference type="CDD" id="cd02795">
    <property type="entry name" value="CBM6-CBM35-CBM36_like"/>
    <property type="match status" value="1"/>
</dbReference>
<reference evidence="1 2" key="1">
    <citation type="submission" date="2019-03" db="EMBL/GenBank/DDBJ databases">
        <title>Deep-cultivation of Planctomycetes and their phenomic and genomic characterization uncovers novel biology.</title>
        <authorList>
            <person name="Wiegand S."/>
            <person name="Jogler M."/>
            <person name="Boedeker C."/>
            <person name="Pinto D."/>
            <person name="Vollmers J."/>
            <person name="Rivas-Marin E."/>
            <person name="Kohn T."/>
            <person name="Peeters S.H."/>
            <person name="Heuer A."/>
            <person name="Rast P."/>
            <person name="Oberbeckmann S."/>
            <person name="Bunk B."/>
            <person name="Jeske O."/>
            <person name="Meyerdierks A."/>
            <person name="Storesund J.E."/>
            <person name="Kallscheuer N."/>
            <person name="Luecker S."/>
            <person name="Lage O.M."/>
            <person name="Pohl T."/>
            <person name="Merkel B.J."/>
            <person name="Hornburger P."/>
            <person name="Mueller R.-W."/>
            <person name="Bruemmer F."/>
            <person name="Labrenz M."/>
            <person name="Spormann A.M."/>
            <person name="Op den Camp H."/>
            <person name="Overmann J."/>
            <person name="Amann R."/>
            <person name="Jetten M.S.M."/>
            <person name="Mascher T."/>
            <person name="Medema M.H."/>
            <person name="Devos D.P."/>
            <person name="Kaster A.-K."/>
            <person name="Ovreas L."/>
            <person name="Rohde M."/>
            <person name="Galperin M.Y."/>
            <person name="Jogler C."/>
        </authorList>
    </citation>
    <scope>NUCLEOTIDE SEQUENCE [LARGE SCALE GENOMIC DNA]</scope>
    <source>
        <strain evidence="1 2">Enr13</strain>
    </source>
</reference>
<dbReference type="EMBL" id="CP037423">
    <property type="protein sequence ID" value="QDV41044.1"/>
    <property type="molecule type" value="Genomic_DNA"/>
</dbReference>
<dbReference type="Proteomes" id="UP000319004">
    <property type="component" value="Chromosome"/>
</dbReference>
<keyword evidence="2" id="KW-1185">Reference proteome</keyword>
<accession>A0A518HJL3</accession>
<sequence length="238" mass="26508">MRVPSLGSDALNVYRDGQTLWLLPSPESIEARSFHLPRLCAPIRSLNWHDDAKRDLGFVPEPDHWRFSWNAAVAAEALIKVEFDGAPLLPDEVSPTEPAGDASVMLHAHHAATFGEKLRFEPQWYKNTVGYWTVAKDYATWELKLDQSGRYSVAVLQGCGEGQGGSDALISIREGASTVAELPFQTIDTGHFQNFRWNHLGDITVTKSGTYQLRIEAKRIAKGALFDVRAIHLVKQAK</sequence>
<dbReference type="AlphaFoldDB" id="A0A518HJL3"/>